<evidence type="ECO:0000313" key="3">
    <source>
        <dbReference type="RefSeq" id="XP_059601183.1"/>
    </source>
</evidence>
<feature type="transmembrane region" description="Helical" evidence="2">
    <location>
        <begin position="263"/>
        <end position="284"/>
    </location>
</feature>
<organism evidence="3">
    <name type="scientific">Aspergillus niger</name>
    <dbReference type="NCBI Taxonomy" id="5061"/>
    <lineage>
        <taxon>Eukaryota</taxon>
        <taxon>Fungi</taxon>
        <taxon>Dikarya</taxon>
        <taxon>Ascomycota</taxon>
        <taxon>Pezizomycotina</taxon>
        <taxon>Eurotiomycetes</taxon>
        <taxon>Eurotiomycetidae</taxon>
        <taxon>Eurotiales</taxon>
        <taxon>Aspergillaceae</taxon>
        <taxon>Aspergillus</taxon>
        <taxon>Aspergillus subgen. Circumdati</taxon>
    </lineage>
</organism>
<feature type="region of interest" description="Disordered" evidence="1">
    <location>
        <begin position="1"/>
        <end position="21"/>
    </location>
</feature>
<proteinExistence type="predicted"/>
<dbReference type="KEGG" id="ang:An08g04210"/>
<keyword evidence="2" id="KW-1133">Transmembrane helix</keyword>
<keyword evidence="2" id="KW-0812">Transmembrane</keyword>
<evidence type="ECO:0000256" key="1">
    <source>
        <dbReference type="SAM" id="MobiDB-lite"/>
    </source>
</evidence>
<gene>
    <name evidence="3" type="ORF">An08g04210</name>
</gene>
<reference evidence="3" key="1">
    <citation type="submission" date="2025-02" db="EMBL/GenBank/DDBJ databases">
        <authorList>
            <consortium name="NCBI Genome Project"/>
        </authorList>
    </citation>
    <scope>NUCLEOTIDE SEQUENCE</scope>
</reference>
<name>A0AAJ8BQP2_ASPNG</name>
<accession>A0AAJ8BQP2</accession>
<sequence>MSRCKEPGKAARRERTGPKNAHLQHRANLRKMNLSLRTPFYPDTVRRLGMGMTTHGLERHHPGNLRDKKISEELRYPTKARCWIIRMFPAINLQVGTARYKDEGGDPGKLRLSPHTQRGLTTSGLMRITNDEPRMNRVKVLRMQFCRIARNFVAASARMNAHSLVGKRNHRLGSAEVVEAVSSTFELDDAETPWLGSDKVTSSREPGKAVAAAATALVLFGLQKRHPLQILCNRTLDVVTSSCTLEYSKSFVRKTQRLPSSGILLFAYGGTILSSNSIVIDYYFRAMTRKFSGYCVHGDLEVEVHHMASLSSFDRRVNNPRCSFSTNGCLCPSLRPSARVTKRPKDSHQPQFSHLDSGCRMGLEVKVGVGGLIEDGGRTVGI</sequence>
<dbReference type="GeneID" id="84591647"/>
<keyword evidence="2" id="KW-0472">Membrane</keyword>
<feature type="compositionally biased region" description="Basic and acidic residues" evidence="1">
    <location>
        <begin position="1"/>
        <end position="17"/>
    </location>
</feature>
<dbReference type="VEuPathDB" id="FungiDB:An08g04210"/>
<evidence type="ECO:0000256" key="2">
    <source>
        <dbReference type="SAM" id="Phobius"/>
    </source>
</evidence>
<dbReference type="RefSeq" id="XP_059601183.1">
    <property type="nucleotide sequence ID" value="XM_059748990.1"/>
</dbReference>
<protein>
    <submittedName>
        <fullName evidence="3">Uncharacterized protein</fullName>
    </submittedName>
</protein>
<reference evidence="3" key="2">
    <citation type="submission" date="2025-08" db="UniProtKB">
        <authorList>
            <consortium name="RefSeq"/>
        </authorList>
    </citation>
    <scope>IDENTIFICATION</scope>
</reference>
<dbReference type="AlphaFoldDB" id="A0AAJ8BQP2"/>